<keyword evidence="2" id="KW-1185">Reference proteome</keyword>
<reference evidence="1" key="1">
    <citation type="submission" date="2020-08" db="EMBL/GenBank/DDBJ databases">
        <title>Multicomponent nature underlies the extraordinary mechanical properties of spider dragline silk.</title>
        <authorList>
            <person name="Kono N."/>
            <person name="Nakamura H."/>
            <person name="Mori M."/>
            <person name="Yoshida Y."/>
            <person name="Ohtoshi R."/>
            <person name="Malay A.D."/>
            <person name="Moran D.A.P."/>
            <person name="Tomita M."/>
            <person name="Numata K."/>
            <person name="Arakawa K."/>
        </authorList>
    </citation>
    <scope>NUCLEOTIDE SEQUENCE</scope>
</reference>
<comment type="caution">
    <text evidence="1">The sequence shown here is derived from an EMBL/GenBank/DDBJ whole genome shotgun (WGS) entry which is preliminary data.</text>
</comment>
<dbReference type="OrthoDB" id="207378at2759"/>
<dbReference type="EMBL" id="BMAW01036458">
    <property type="protein sequence ID" value="GFU44097.1"/>
    <property type="molecule type" value="Genomic_DNA"/>
</dbReference>
<evidence type="ECO:0000313" key="2">
    <source>
        <dbReference type="Proteomes" id="UP000887013"/>
    </source>
</evidence>
<protein>
    <submittedName>
        <fullName evidence="1">Uncharacterized protein</fullName>
    </submittedName>
</protein>
<evidence type="ECO:0000313" key="1">
    <source>
        <dbReference type="EMBL" id="GFU44097.1"/>
    </source>
</evidence>
<name>A0A8X6QYN5_NEPPI</name>
<dbReference type="AlphaFoldDB" id="A0A8X6QYN5"/>
<organism evidence="1 2">
    <name type="scientific">Nephila pilipes</name>
    <name type="common">Giant wood spider</name>
    <name type="synonym">Nephila maculata</name>
    <dbReference type="NCBI Taxonomy" id="299642"/>
    <lineage>
        <taxon>Eukaryota</taxon>
        <taxon>Metazoa</taxon>
        <taxon>Ecdysozoa</taxon>
        <taxon>Arthropoda</taxon>
        <taxon>Chelicerata</taxon>
        <taxon>Arachnida</taxon>
        <taxon>Araneae</taxon>
        <taxon>Araneomorphae</taxon>
        <taxon>Entelegynae</taxon>
        <taxon>Araneoidea</taxon>
        <taxon>Nephilidae</taxon>
        <taxon>Nephila</taxon>
    </lineage>
</organism>
<sequence>MEYFDLVYDKPYARLSSYLVGIALGRYFYETRVSKKRINKAANIGRFFLREKKKIPPDPLIGKWRALEMEEKLGIKLASVED</sequence>
<dbReference type="Proteomes" id="UP000887013">
    <property type="component" value="Unassembled WGS sequence"/>
</dbReference>
<proteinExistence type="predicted"/>
<gene>
    <name evidence="1" type="ORF">NPIL_580511</name>
</gene>
<accession>A0A8X6QYN5</accession>